<protein>
    <recommendedName>
        <fullName evidence="4">Head protein</fullName>
    </recommendedName>
</protein>
<evidence type="ECO:0008006" key="4">
    <source>
        <dbReference type="Google" id="ProtNLM"/>
    </source>
</evidence>
<feature type="compositionally biased region" description="Polar residues" evidence="1">
    <location>
        <begin position="162"/>
        <end position="175"/>
    </location>
</feature>
<evidence type="ECO:0000313" key="2">
    <source>
        <dbReference type="EMBL" id="CAB4140686.1"/>
    </source>
</evidence>
<organism evidence="3">
    <name type="scientific">uncultured Caudovirales phage</name>
    <dbReference type="NCBI Taxonomy" id="2100421"/>
    <lineage>
        <taxon>Viruses</taxon>
        <taxon>Duplodnaviria</taxon>
        <taxon>Heunggongvirae</taxon>
        <taxon>Uroviricota</taxon>
        <taxon>Caudoviricetes</taxon>
        <taxon>Peduoviridae</taxon>
        <taxon>Maltschvirus</taxon>
        <taxon>Maltschvirus maltsch</taxon>
    </lineage>
</organism>
<reference evidence="3" key="1">
    <citation type="submission" date="2020-04" db="EMBL/GenBank/DDBJ databases">
        <authorList>
            <person name="Chiriac C."/>
            <person name="Salcher M."/>
            <person name="Ghai R."/>
            <person name="Kavagutti S V."/>
        </authorList>
    </citation>
    <scope>NUCLEOTIDE SEQUENCE</scope>
</reference>
<dbReference type="EMBL" id="LR796382">
    <property type="protein sequence ID" value="CAB4140686.1"/>
    <property type="molecule type" value="Genomic_DNA"/>
</dbReference>
<dbReference type="EMBL" id="LR796652">
    <property type="protein sequence ID" value="CAB4157668.1"/>
    <property type="molecule type" value="Genomic_DNA"/>
</dbReference>
<gene>
    <name evidence="2" type="ORF">UFOVP409_64</name>
    <name evidence="3" type="ORF">UFOVP684_38</name>
</gene>
<accession>A0A6J5NL68</accession>
<dbReference type="InterPro" id="IPR035198">
    <property type="entry name" value="SU10_MCP"/>
</dbReference>
<feature type="region of interest" description="Disordered" evidence="1">
    <location>
        <begin position="151"/>
        <end position="175"/>
    </location>
</feature>
<sequence>MPTYQTFTAIGMREDLSDVIYDISPTDTPIMSSIGKTKATAVYHEWQTDSLAAATTANAAVEGADATSATLSPTTRVGNYTQIVQKTVQVSGTLDTVNKAGRKSEKAYQLAKASAELKRDLETIITANQGRNAGTSTVARTMGSLLSWIKTNSDQGSGGSAPATSGVSTRTDGTQRTATEALLKTEIASIFDQGGSPKAVFVGSAGKQKISTFAGIAVNRYQITKPEAGVIIGSADIYQSDFGQLSIVPDRFMRNRDMLILDPEYAAMAYLRPFMTNELAKSGDSEKTQILAEVTLEVKNEAAHGIVADLNFAL</sequence>
<proteinExistence type="predicted"/>
<dbReference type="Pfam" id="PF17236">
    <property type="entry name" value="SU10_MCP"/>
    <property type="match status" value="1"/>
</dbReference>
<evidence type="ECO:0000313" key="3">
    <source>
        <dbReference type="EMBL" id="CAB4157668.1"/>
    </source>
</evidence>
<evidence type="ECO:0000256" key="1">
    <source>
        <dbReference type="SAM" id="MobiDB-lite"/>
    </source>
</evidence>
<name>A0A6J5NL68_9CAUD</name>